<dbReference type="EMBL" id="UOFN01000046">
    <property type="protein sequence ID" value="VAW75130.1"/>
    <property type="molecule type" value="Genomic_DNA"/>
</dbReference>
<keyword evidence="2 4" id="KW-0378">Hydrolase</keyword>
<dbReference type="Gene3D" id="3.90.79.10">
    <property type="entry name" value="Nucleoside Triphosphate Pyrophosphohydrolase"/>
    <property type="match status" value="1"/>
</dbReference>
<dbReference type="AlphaFoldDB" id="A0A3B0YEC9"/>
<dbReference type="GO" id="GO:0005829">
    <property type="term" value="C:cytosol"/>
    <property type="evidence" value="ECO:0007669"/>
    <property type="project" value="TreeGrafter"/>
</dbReference>
<comment type="cofactor">
    <cofactor evidence="1">
        <name>Mg(2+)</name>
        <dbReference type="ChEBI" id="CHEBI:18420"/>
    </cofactor>
</comment>
<feature type="domain" description="Nudix hydrolase" evidence="3">
    <location>
        <begin position="33"/>
        <end position="162"/>
    </location>
</feature>
<dbReference type="InterPro" id="IPR020084">
    <property type="entry name" value="NUDIX_hydrolase_CS"/>
</dbReference>
<dbReference type="GO" id="GO:0047631">
    <property type="term" value="F:ADP-ribose diphosphatase activity"/>
    <property type="evidence" value="ECO:0007669"/>
    <property type="project" value="UniProtKB-EC"/>
</dbReference>
<dbReference type="Pfam" id="PF00293">
    <property type="entry name" value="NUDIX"/>
    <property type="match status" value="1"/>
</dbReference>
<dbReference type="EC" id="3.6.1.13" evidence="4"/>
<dbReference type="InterPro" id="IPR020476">
    <property type="entry name" value="Nudix_hydrolase"/>
</dbReference>
<dbReference type="CDD" id="cd03424">
    <property type="entry name" value="NUDIX_ADPRase_Nudt5_UGPPase_Nudt14"/>
    <property type="match status" value="1"/>
</dbReference>
<sequence length="174" mass="19436">MNKRKIIHSGEVVNLGIETVTLPTGDIMQLEVVRHPGGSAVVALDGQQRVCLLRQFRHASGGWLWELPAGKIDSPETPDHTARRELKEEAGVIADEWQSLGSFLSTPGFCDERIYLYLATGLHSTETEPHPHEVIEIHWKSFEETLKMCEDGEIDDGKTLLGLMRAALVQQEKL</sequence>
<evidence type="ECO:0000313" key="4">
    <source>
        <dbReference type="EMBL" id="VAW75130.1"/>
    </source>
</evidence>
<organism evidence="4">
    <name type="scientific">hydrothermal vent metagenome</name>
    <dbReference type="NCBI Taxonomy" id="652676"/>
    <lineage>
        <taxon>unclassified sequences</taxon>
        <taxon>metagenomes</taxon>
        <taxon>ecological metagenomes</taxon>
    </lineage>
</organism>
<proteinExistence type="predicted"/>
<accession>A0A3B0YEC9</accession>
<dbReference type="SUPFAM" id="SSF55811">
    <property type="entry name" value="Nudix"/>
    <property type="match status" value="1"/>
</dbReference>
<evidence type="ECO:0000256" key="2">
    <source>
        <dbReference type="ARBA" id="ARBA00022801"/>
    </source>
</evidence>
<dbReference type="PRINTS" id="PR00502">
    <property type="entry name" value="NUDIXFAMILY"/>
</dbReference>
<dbReference type="PROSITE" id="PS51462">
    <property type="entry name" value="NUDIX"/>
    <property type="match status" value="1"/>
</dbReference>
<evidence type="ECO:0000256" key="1">
    <source>
        <dbReference type="ARBA" id="ARBA00001946"/>
    </source>
</evidence>
<dbReference type="InterPro" id="IPR015797">
    <property type="entry name" value="NUDIX_hydrolase-like_dom_sf"/>
</dbReference>
<dbReference type="InterPro" id="IPR000086">
    <property type="entry name" value="NUDIX_hydrolase_dom"/>
</dbReference>
<name>A0A3B0YEC9_9ZZZZ</name>
<evidence type="ECO:0000259" key="3">
    <source>
        <dbReference type="PROSITE" id="PS51462"/>
    </source>
</evidence>
<dbReference type="GO" id="GO:0019693">
    <property type="term" value="P:ribose phosphate metabolic process"/>
    <property type="evidence" value="ECO:0007669"/>
    <property type="project" value="TreeGrafter"/>
</dbReference>
<dbReference type="PROSITE" id="PS00893">
    <property type="entry name" value="NUDIX_BOX"/>
    <property type="match status" value="1"/>
</dbReference>
<dbReference type="PANTHER" id="PTHR11839">
    <property type="entry name" value="UDP/ADP-SUGAR PYROPHOSPHATASE"/>
    <property type="match status" value="1"/>
</dbReference>
<dbReference type="PANTHER" id="PTHR11839:SF18">
    <property type="entry name" value="NUDIX HYDROLASE DOMAIN-CONTAINING PROTEIN"/>
    <property type="match status" value="1"/>
</dbReference>
<reference evidence="4" key="1">
    <citation type="submission" date="2018-06" db="EMBL/GenBank/DDBJ databases">
        <authorList>
            <person name="Zhirakovskaya E."/>
        </authorList>
    </citation>
    <scope>NUCLEOTIDE SEQUENCE</scope>
</reference>
<gene>
    <name evidence="4" type="ORF">MNBD_GAMMA15-1926</name>
</gene>
<protein>
    <submittedName>
        <fullName evidence="4">ADP-ribose pyrophosphatase</fullName>
        <ecNumber evidence="4">3.6.1.13</ecNumber>
    </submittedName>
</protein>
<dbReference type="GO" id="GO:0006753">
    <property type="term" value="P:nucleoside phosphate metabolic process"/>
    <property type="evidence" value="ECO:0007669"/>
    <property type="project" value="TreeGrafter"/>
</dbReference>